<evidence type="ECO:0000313" key="4">
    <source>
        <dbReference type="EMBL" id="QEO15146.1"/>
    </source>
</evidence>
<evidence type="ECO:0000259" key="3">
    <source>
        <dbReference type="PROSITE" id="PS50234"/>
    </source>
</evidence>
<dbReference type="EMBL" id="CP043505">
    <property type="protein sequence ID" value="QEO15146.1"/>
    <property type="molecule type" value="Genomic_DNA"/>
</dbReference>
<keyword evidence="2" id="KW-0812">Transmembrane</keyword>
<evidence type="ECO:0000313" key="5">
    <source>
        <dbReference type="Proteomes" id="UP000324678"/>
    </source>
</evidence>
<dbReference type="InterPro" id="IPR045826">
    <property type="entry name" value="SpaA_PFL_dom_2"/>
</dbReference>
<organism evidence="4 5">
    <name type="scientific">Agromyces intestinalis</name>
    <dbReference type="NCBI Taxonomy" id="2592652"/>
    <lineage>
        <taxon>Bacteria</taxon>
        <taxon>Bacillati</taxon>
        <taxon>Actinomycetota</taxon>
        <taxon>Actinomycetes</taxon>
        <taxon>Micrococcales</taxon>
        <taxon>Microbacteriaceae</taxon>
        <taxon>Agromyces</taxon>
    </lineage>
</organism>
<feature type="transmembrane region" description="Helical" evidence="2">
    <location>
        <begin position="1864"/>
        <end position="1885"/>
    </location>
</feature>
<dbReference type="InterPro" id="IPR047589">
    <property type="entry name" value="DUF11_rpt"/>
</dbReference>
<dbReference type="InterPro" id="IPR002035">
    <property type="entry name" value="VWF_A"/>
</dbReference>
<feature type="compositionally biased region" description="Pro residues" evidence="1">
    <location>
        <begin position="21"/>
        <end position="40"/>
    </location>
</feature>
<dbReference type="Gene3D" id="3.40.50.410">
    <property type="entry name" value="von Willebrand factor, type A domain"/>
    <property type="match status" value="1"/>
</dbReference>
<keyword evidence="2" id="KW-0472">Membrane</keyword>
<dbReference type="InterPro" id="IPR036465">
    <property type="entry name" value="vWFA_dom_sf"/>
</dbReference>
<dbReference type="Pfam" id="PF24514">
    <property type="entry name" value="SpaA_4"/>
    <property type="match status" value="3"/>
</dbReference>
<dbReference type="PROSITE" id="PS50234">
    <property type="entry name" value="VWFA"/>
    <property type="match status" value="1"/>
</dbReference>
<feature type="region of interest" description="Disordered" evidence="1">
    <location>
        <begin position="20"/>
        <end position="41"/>
    </location>
</feature>
<dbReference type="OrthoDB" id="134475at2"/>
<accession>A0A5C1YG23</accession>
<dbReference type="KEGG" id="ail:FLP10_12515"/>
<reference evidence="4 5" key="1">
    <citation type="submission" date="2019-09" db="EMBL/GenBank/DDBJ databases">
        <title>Genome sequencing of strain KACC 19306.</title>
        <authorList>
            <person name="Heo J."/>
            <person name="Kim S.-J."/>
            <person name="Kim J.-S."/>
            <person name="Hong S.-B."/>
            <person name="Kwon S.-W."/>
        </authorList>
    </citation>
    <scope>NUCLEOTIDE SEQUENCE [LARGE SCALE GENOMIC DNA]</scope>
    <source>
        <strain evidence="4 5">KACC 19306</strain>
    </source>
</reference>
<name>A0A5C1YG23_9MICO</name>
<dbReference type="Pfam" id="PF19403">
    <property type="entry name" value="SpaA_2"/>
    <property type="match status" value="2"/>
</dbReference>
<dbReference type="NCBIfam" id="TIGR01451">
    <property type="entry name" value="B_ant_repeat"/>
    <property type="match status" value="1"/>
</dbReference>
<feature type="domain" description="VWFA" evidence="3">
    <location>
        <begin position="215"/>
        <end position="414"/>
    </location>
</feature>
<protein>
    <submittedName>
        <fullName evidence="4">DUF11 domain-containing protein</fullName>
    </submittedName>
</protein>
<gene>
    <name evidence="4" type="ORF">FLP10_12515</name>
</gene>
<keyword evidence="2" id="KW-1133">Transmembrane helix</keyword>
<dbReference type="SUPFAM" id="SSF53300">
    <property type="entry name" value="vWA-like"/>
    <property type="match status" value="1"/>
</dbReference>
<sequence length="1892" mass="193937">MTVLALIGGFAVVGSVAGDPAAPPAAADPPDPVSDPPVLDPPVLFGPNDATLRVFVGSDRLANGTGESPLAGVTLALSNTQGGPLIAQPWATCESNSAGVCTFTVPIGPGGVAEYTSLWVRQTGSPAGYFANPSFGTGTTGATQTDYTFPTPRLRAGATYDSGSAYTGRTPGGDQPDAAFMTLTTEATSSIARSSGGVWQVSRTNPAPLAKCGVNIAVVIDLSASVNPSLPELKSAATQTVQALVGTPSSVALFTFGTNAPRQAGENMPLTPVSTQAGANTVIAKINGYPALTNQATNWDRGLAQVGNGFDIVIVLTDGNPTRSEPGAVGPGSTTRFKEIENGIFSANRIKAGTNSTGTVGQRIIAVGVGDALASANARRNLASISGPTPYPTTGFDYIATPDYGTAGQIMRALARAECPGSVSIIKRVVRPGGTIADAPTAGGWTFDASAVGGTLNQPSAITDGETGGVNFAIDYAEGVDVARFTAAERIGDKPGYSLIPVGGRNATCTTLDGAPVTVTNAATGTGFSLDVNKLDQITCTVYNQAPETSAALIVNKFWTINGGARIAETNQPSGLSAALAVNGAPTAWGAVTSGLATTQNPIVAETRDTTLPRCEFTGATLGRQGGPTAPFDGSEPVPLVVGSNVYEIVNNYECTSRLTLHKGIRNGPGDPAGWTLHAVLGPEDPENPLPPNPIPGFSGSTGVSGEVTPGVEYLLSESGGDPRYIPNGYQSQDVTPGAIGSWDCEFVHADGSTTPTTDGSDGDVSIGIGLDLDCSLDNLTAALTLSKIVNNDNFGTVGPDAFTLRAVPVGPLPLPPGVVPIEVTGSEAGALSWVRPEIEYELQETDVAGYESTAIECTDNTGQFVPLVRFVPARLANIQCRFTNDDLPANIIITKEAVGFPDATPRPYTFSGNWSGGGSFTIQAPGDGTLTDEVFENVAPGNYSVEEVTAPDSVLTALSCNIQGEDVLFDTTDRTATFPLVAGDTVQCFFTNAAVGTIQIIKLTDPFNFGGVDFPFTFDDGEADPIAFVLRGAPSQDTSRSFSELLPGTYVIDENLPPGWSLDDGDIDCGAGENEIWTPNVAEGSVTIELPPAGAVTCFYTDRALPPAGTIVKNVAGPDRSFNFTLQPLPSGNPTLVSVTTSGGSGSQPLPVALGQRYSLTETVPGGWTLTDFTCELTAADGTVTTVNRLDFMVGPGGSLVCTANDAANPATGTITKTALGRDGTFTFLLDTVPPTQAFEPITIATTGQVGAAALPPLTAGQTYSLVEQPVEGWVSSPLRCTQRPPSGTAAAIDPAGFVAIPGGVIACAVDNTALPLVAKTVASAVPESGDTWVVTYSLTVTNPTVQNLTYDLVDVLDLPAGMEVLSASATNDAGVDTSAWDGTAGTELATGVPIVGAPTSSETVHTYTITVRVRIDGSNFPLDERTCRPDGGGLFNGASMTHNGVEYPVAACADIAVSQLTLRKIVENGDTGKTGTPADWELVATPQGIPAQGTVRGNGDDGVEQVAVLPGSYVLSEESEQTGYLPGAWSCVGGQLEGDTLVLEDGAAASCEIVNTAVALAVDKTHDELPDGAVESGSGEPVTYRVTVSNTGAAVPDVVVTDDLPTGLALDPASIVAPDGWDVSGSTPTRFTATYTLGALPPGEYEFSYVASVGEIAQPDSSVPIDPLVNTACVGTPDPLACDDDEVPVASVAQTLSAFCRADAAYAAWTVTPSEVGESPTVVLIWWPAAAYENRDPSIPASDPDAILADGAVRVDQVAVPAGWTSGTPITGESLWPGTTLDASGTGIGWPGWRKQADGTWVKDASAPFFSVADGAVVEVRVNPSVSATLPYPAMETVECATRPRTQVPPPRPQVPVTGADIAGWLALATLLVAAGIGVRLVGGRRRHTA</sequence>
<keyword evidence="5" id="KW-1185">Reference proteome</keyword>
<dbReference type="Proteomes" id="UP000324678">
    <property type="component" value="Chromosome"/>
</dbReference>
<dbReference type="CDD" id="cd00198">
    <property type="entry name" value="vWFA"/>
    <property type="match status" value="1"/>
</dbReference>
<evidence type="ECO:0000256" key="1">
    <source>
        <dbReference type="SAM" id="MobiDB-lite"/>
    </source>
</evidence>
<dbReference type="RefSeq" id="WP_149161163.1">
    <property type="nucleotide sequence ID" value="NZ_CP043505.1"/>
</dbReference>
<dbReference type="InterPro" id="IPR055371">
    <property type="entry name" value="SpaA_PFL_dom_4"/>
</dbReference>
<evidence type="ECO:0000256" key="2">
    <source>
        <dbReference type="SAM" id="Phobius"/>
    </source>
</evidence>
<proteinExistence type="predicted"/>